<evidence type="ECO:0008006" key="3">
    <source>
        <dbReference type="Google" id="ProtNLM"/>
    </source>
</evidence>
<organism evidence="2">
    <name type="scientific">Sesamum radiatum</name>
    <name type="common">Black benniseed</name>
    <dbReference type="NCBI Taxonomy" id="300843"/>
    <lineage>
        <taxon>Eukaryota</taxon>
        <taxon>Viridiplantae</taxon>
        <taxon>Streptophyta</taxon>
        <taxon>Embryophyta</taxon>
        <taxon>Tracheophyta</taxon>
        <taxon>Spermatophyta</taxon>
        <taxon>Magnoliopsida</taxon>
        <taxon>eudicotyledons</taxon>
        <taxon>Gunneridae</taxon>
        <taxon>Pentapetalae</taxon>
        <taxon>asterids</taxon>
        <taxon>lamiids</taxon>
        <taxon>Lamiales</taxon>
        <taxon>Pedaliaceae</taxon>
        <taxon>Sesamum</taxon>
    </lineage>
</organism>
<dbReference type="InterPro" id="IPR036397">
    <property type="entry name" value="RNaseH_sf"/>
</dbReference>
<reference evidence="2" key="2">
    <citation type="journal article" date="2024" name="Plant">
        <title>Genomic evolution and insights into agronomic trait innovations of Sesamum species.</title>
        <authorList>
            <person name="Miao H."/>
            <person name="Wang L."/>
            <person name="Qu L."/>
            <person name="Liu H."/>
            <person name="Sun Y."/>
            <person name="Le M."/>
            <person name="Wang Q."/>
            <person name="Wei S."/>
            <person name="Zheng Y."/>
            <person name="Lin W."/>
            <person name="Duan Y."/>
            <person name="Cao H."/>
            <person name="Xiong S."/>
            <person name="Wang X."/>
            <person name="Wei L."/>
            <person name="Li C."/>
            <person name="Ma Q."/>
            <person name="Ju M."/>
            <person name="Zhao R."/>
            <person name="Li G."/>
            <person name="Mu C."/>
            <person name="Tian Q."/>
            <person name="Mei H."/>
            <person name="Zhang T."/>
            <person name="Gao T."/>
            <person name="Zhang H."/>
        </authorList>
    </citation>
    <scope>NUCLEOTIDE SEQUENCE</scope>
    <source>
        <strain evidence="2">G02</strain>
    </source>
</reference>
<dbReference type="AlphaFoldDB" id="A0AAW2KQD2"/>
<dbReference type="EMBL" id="JACGWJ010000027">
    <property type="protein sequence ID" value="KAL0309167.1"/>
    <property type="molecule type" value="Genomic_DNA"/>
</dbReference>
<dbReference type="SUPFAM" id="SSF53098">
    <property type="entry name" value="Ribonuclease H-like"/>
    <property type="match status" value="2"/>
</dbReference>
<sequence length="201" mass="23449">MTGIIQEEIFKERPWLLHIDRSSTTQGSGAGVVITSPQGGDMEFAIKFNFKASNNEVEYEALYEANEESMVQYLQRIEELKTKLRSFQLQQIPREENVKADSLSKLASTLEDCKTRHITMQNMPQPRISLNIQGPFPLATEQRKFLLVAIDYFTKWVETESLTRIIEGEVLKFVWKNIIYRFGLHKMGRDRISCPYPKWIR</sequence>
<keyword evidence="1" id="KW-0175">Coiled coil</keyword>
<reference evidence="2" key="1">
    <citation type="submission" date="2020-06" db="EMBL/GenBank/DDBJ databases">
        <authorList>
            <person name="Li T."/>
            <person name="Hu X."/>
            <person name="Zhang T."/>
            <person name="Song X."/>
            <person name="Zhang H."/>
            <person name="Dai N."/>
            <person name="Sheng W."/>
            <person name="Hou X."/>
            <person name="Wei L."/>
        </authorList>
    </citation>
    <scope>NUCLEOTIDE SEQUENCE</scope>
    <source>
        <strain evidence="2">G02</strain>
        <tissue evidence="2">Leaf</tissue>
    </source>
</reference>
<accession>A0AAW2KQD2</accession>
<evidence type="ECO:0000256" key="1">
    <source>
        <dbReference type="SAM" id="Coils"/>
    </source>
</evidence>
<comment type="caution">
    <text evidence="2">The sequence shown here is derived from an EMBL/GenBank/DDBJ whole genome shotgun (WGS) entry which is preliminary data.</text>
</comment>
<feature type="coiled-coil region" evidence="1">
    <location>
        <begin position="63"/>
        <end position="90"/>
    </location>
</feature>
<dbReference type="InterPro" id="IPR012337">
    <property type="entry name" value="RNaseH-like_sf"/>
</dbReference>
<dbReference type="GO" id="GO:0003676">
    <property type="term" value="F:nucleic acid binding"/>
    <property type="evidence" value="ECO:0007669"/>
    <property type="project" value="InterPro"/>
</dbReference>
<dbReference type="PANTHER" id="PTHR48475">
    <property type="entry name" value="RIBONUCLEASE H"/>
    <property type="match status" value="1"/>
</dbReference>
<protein>
    <recommendedName>
        <fullName evidence="3">Reverse transcriptase domain-containing protein</fullName>
    </recommendedName>
</protein>
<gene>
    <name evidence="2" type="ORF">Sradi_5859000</name>
</gene>
<proteinExistence type="predicted"/>
<evidence type="ECO:0000313" key="2">
    <source>
        <dbReference type="EMBL" id="KAL0309167.1"/>
    </source>
</evidence>
<name>A0AAW2KQD2_SESRA</name>
<dbReference type="Gene3D" id="3.30.420.10">
    <property type="entry name" value="Ribonuclease H-like superfamily/Ribonuclease H"/>
    <property type="match status" value="3"/>
</dbReference>
<dbReference type="PANTHER" id="PTHR48475:SF2">
    <property type="entry name" value="RIBONUCLEASE H"/>
    <property type="match status" value="1"/>
</dbReference>